<protein>
    <recommendedName>
        <fullName evidence="3">Lipoprotein</fullName>
    </recommendedName>
</protein>
<evidence type="ECO:0000313" key="1">
    <source>
        <dbReference type="EMBL" id="GLC25538.1"/>
    </source>
</evidence>
<organism evidence="1 2">
    <name type="scientific">Roseisolibacter agri</name>
    <dbReference type="NCBI Taxonomy" id="2014610"/>
    <lineage>
        <taxon>Bacteria</taxon>
        <taxon>Pseudomonadati</taxon>
        <taxon>Gemmatimonadota</taxon>
        <taxon>Gemmatimonadia</taxon>
        <taxon>Gemmatimonadales</taxon>
        <taxon>Gemmatimonadaceae</taxon>
        <taxon>Roseisolibacter</taxon>
    </lineage>
</organism>
<evidence type="ECO:0008006" key="3">
    <source>
        <dbReference type="Google" id="ProtNLM"/>
    </source>
</evidence>
<proteinExistence type="predicted"/>
<dbReference type="EMBL" id="BRXS01000003">
    <property type="protein sequence ID" value="GLC25538.1"/>
    <property type="molecule type" value="Genomic_DNA"/>
</dbReference>
<dbReference type="PROSITE" id="PS51257">
    <property type="entry name" value="PROKAR_LIPOPROTEIN"/>
    <property type="match status" value="1"/>
</dbReference>
<evidence type="ECO:0000313" key="2">
    <source>
        <dbReference type="Proteomes" id="UP001161325"/>
    </source>
</evidence>
<keyword evidence="2" id="KW-1185">Reference proteome</keyword>
<name>A0AA37QGU3_9BACT</name>
<accession>A0AA37QGU3</accession>
<reference evidence="1" key="1">
    <citation type="submission" date="2022-08" db="EMBL/GenBank/DDBJ databases">
        <title>Draft genome sequencing of Roseisolibacter agri AW1220.</title>
        <authorList>
            <person name="Tobiishi Y."/>
            <person name="Tonouchi A."/>
        </authorList>
    </citation>
    <scope>NUCLEOTIDE SEQUENCE</scope>
    <source>
        <strain evidence="1">AW1220</strain>
    </source>
</reference>
<dbReference type="AlphaFoldDB" id="A0AA37QGU3"/>
<dbReference type="Proteomes" id="UP001161325">
    <property type="component" value="Unassembled WGS sequence"/>
</dbReference>
<gene>
    <name evidence="1" type="ORF">rosag_20510</name>
</gene>
<comment type="caution">
    <text evidence="1">The sequence shown here is derived from an EMBL/GenBank/DDBJ whole genome shotgun (WGS) entry which is preliminary data.</text>
</comment>
<sequence>MRPSTLRRLSGILVLLSGACARPSRLPATIPAASGEPRVAYALRMLDLAERRGAAAAQLERQYGSCPAKMGDYDG</sequence>